<comment type="function">
    <text evidence="9 11">Catalyzes the attachment of isoleucine to tRNA(Ile). As IleRS can inadvertently accommodate and process structurally similar amino acids such as valine, to avoid such errors it has two additional distinct tRNA(Ile)-dependent editing activities. One activity is designated as 'pretransfer' editing and involves the hydrolysis of activated Val-AMP. The other activity is designated 'posttransfer' editing and involves deacylation of mischarged Val-tRNA(Ile).</text>
</comment>
<dbReference type="PANTHER" id="PTHR42765">
    <property type="entry name" value="SOLEUCYL-TRNA SYNTHETASE"/>
    <property type="match status" value="1"/>
</dbReference>
<evidence type="ECO:0000256" key="10">
    <source>
        <dbReference type="ARBA" id="ARBA00048359"/>
    </source>
</evidence>
<dbReference type="Gene3D" id="1.10.730.20">
    <property type="match status" value="1"/>
</dbReference>
<feature type="binding site" evidence="11">
    <location>
        <position position="569"/>
    </location>
    <ligand>
        <name>L-isoleucyl-5'-AMP</name>
        <dbReference type="ChEBI" id="CHEBI:178002"/>
    </ligand>
</feature>
<keyword evidence="6 11" id="KW-0067">ATP-binding</keyword>
<dbReference type="GO" id="GO:0000049">
    <property type="term" value="F:tRNA binding"/>
    <property type="evidence" value="ECO:0007669"/>
    <property type="project" value="InterPro"/>
</dbReference>
<keyword evidence="15" id="KW-1185">Reference proteome</keyword>
<dbReference type="Pfam" id="PF08264">
    <property type="entry name" value="Anticodon_1"/>
    <property type="match status" value="1"/>
</dbReference>
<dbReference type="EMBL" id="NXLX01000009">
    <property type="protein sequence ID" value="RDU73601.1"/>
    <property type="molecule type" value="Genomic_DNA"/>
</dbReference>
<dbReference type="PRINTS" id="PR00984">
    <property type="entry name" value="TRNASYNTHILE"/>
</dbReference>
<dbReference type="GO" id="GO:0005524">
    <property type="term" value="F:ATP binding"/>
    <property type="evidence" value="ECO:0007669"/>
    <property type="project" value="UniProtKB-UniRule"/>
</dbReference>
<dbReference type="RefSeq" id="WP_115579073.1">
    <property type="nucleotide sequence ID" value="NZ_NXLX01000009.1"/>
</dbReference>
<feature type="domain" description="Methionyl/Valyl/Leucyl/Isoleucyl-tRNA synthetase anticodon-binding" evidence="13">
    <location>
        <begin position="690"/>
        <end position="844"/>
    </location>
</feature>
<evidence type="ECO:0000256" key="9">
    <source>
        <dbReference type="ARBA" id="ARBA00025217"/>
    </source>
</evidence>
<feature type="binding site" evidence="11">
    <location>
        <position position="893"/>
    </location>
    <ligand>
        <name>Zn(2+)</name>
        <dbReference type="ChEBI" id="CHEBI:29105"/>
    </ligand>
</feature>
<dbReference type="GO" id="GO:0006428">
    <property type="term" value="P:isoleucyl-tRNA aminoacylation"/>
    <property type="evidence" value="ECO:0007669"/>
    <property type="project" value="UniProtKB-UniRule"/>
</dbReference>
<evidence type="ECO:0000256" key="3">
    <source>
        <dbReference type="ARBA" id="ARBA00022598"/>
    </source>
</evidence>
<evidence type="ECO:0000256" key="4">
    <source>
        <dbReference type="ARBA" id="ARBA00022741"/>
    </source>
</evidence>
<comment type="cofactor">
    <cofactor evidence="11">
        <name>Zn(2+)</name>
        <dbReference type="ChEBI" id="CHEBI:29105"/>
    </cofactor>
    <text evidence="11">Binds 1 zinc ion per subunit.</text>
</comment>
<feature type="binding site" evidence="11">
    <location>
        <position position="613"/>
    </location>
    <ligand>
        <name>ATP</name>
        <dbReference type="ChEBI" id="CHEBI:30616"/>
    </ligand>
</feature>
<feature type="short sequence motif" description="'KMSKS' region" evidence="11">
    <location>
        <begin position="610"/>
        <end position="614"/>
    </location>
</feature>
<gene>
    <name evidence="11" type="primary">ileS</name>
    <name evidence="14" type="ORF">CQA57_04685</name>
</gene>
<dbReference type="Gene3D" id="3.40.50.620">
    <property type="entry name" value="HUPs"/>
    <property type="match status" value="2"/>
</dbReference>
<dbReference type="Pfam" id="PF00133">
    <property type="entry name" value="tRNA-synt_1"/>
    <property type="match status" value="1"/>
</dbReference>
<dbReference type="SUPFAM" id="SSF47323">
    <property type="entry name" value="Anticodon-binding domain of a subclass of class I aminoacyl-tRNA synthetases"/>
    <property type="match status" value="1"/>
</dbReference>
<dbReference type="InterPro" id="IPR002301">
    <property type="entry name" value="Ile-tRNA-ligase"/>
</dbReference>
<dbReference type="PROSITE" id="PS00178">
    <property type="entry name" value="AA_TRNA_LIGASE_I"/>
    <property type="match status" value="1"/>
</dbReference>
<comment type="similarity">
    <text evidence="1 11">Belongs to the class-I aminoacyl-tRNA synthetase family. IleS type 1 subfamily.</text>
</comment>
<keyword evidence="7 11" id="KW-0648">Protein biosynthesis</keyword>
<evidence type="ECO:0000256" key="1">
    <source>
        <dbReference type="ARBA" id="ARBA00006887"/>
    </source>
</evidence>
<comment type="caution">
    <text evidence="14">The sequence shown here is derived from an EMBL/GenBank/DDBJ whole genome shotgun (WGS) entry which is preliminary data.</text>
</comment>
<dbReference type="GO" id="GO:0004822">
    <property type="term" value="F:isoleucine-tRNA ligase activity"/>
    <property type="evidence" value="ECO:0007669"/>
    <property type="project" value="UniProtKB-UniRule"/>
</dbReference>
<dbReference type="NCBIfam" id="TIGR00392">
    <property type="entry name" value="ileS"/>
    <property type="match status" value="1"/>
</dbReference>
<evidence type="ECO:0000313" key="15">
    <source>
        <dbReference type="Proteomes" id="UP000256695"/>
    </source>
</evidence>
<keyword evidence="5 11" id="KW-0862">Zinc</keyword>
<evidence type="ECO:0000256" key="2">
    <source>
        <dbReference type="ARBA" id="ARBA00022490"/>
    </source>
</evidence>
<name>A0A3D8J9N6_9HELI</name>
<feature type="binding site" evidence="11">
    <location>
        <position position="896"/>
    </location>
    <ligand>
        <name>Zn(2+)</name>
        <dbReference type="ChEBI" id="CHEBI:29105"/>
    </ligand>
</feature>
<evidence type="ECO:0000256" key="8">
    <source>
        <dbReference type="ARBA" id="ARBA00023146"/>
    </source>
</evidence>
<feature type="domain" description="Aminoacyl-tRNA synthetase class Ia" evidence="12">
    <location>
        <begin position="27"/>
        <end position="649"/>
    </location>
</feature>
<dbReference type="AlphaFoldDB" id="A0A3D8J9N6"/>
<dbReference type="InterPro" id="IPR001412">
    <property type="entry name" value="aa-tRNA-synth_I_CS"/>
</dbReference>
<dbReference type="EC" id="6.1.1.5" evidence="11"/>
<feature type="binding site" evidence="11">
    <location>
        <position position="911"/>
    </location>
    <ligand>
        <name>Zn(2+)</name>
        <dbReference type="ChEBI" id="CHEBI:29105"/>
    </ligand>
</feature>
<sequence>MDYKETLSLPSTNFAMRGNLPNLEPKRYAEWKSKDVYQQMLKNRQASQKSFFIHDGPPYANGHLHIGHALNKILKDIITKYHYFKGEKIYYTPGWDCHGLPIEQQVEKNLGREKKSKLSVVEIRKLCREHAQKFVDIQSKEFQQLGIIGDFENPYKTMDFKFEGDIYKTLCQVVKNGLLAERNKPIYWSWACQTALADAEVEYQDKQSDSIFVAFKLADTALQKLQIDNASLVIWTTTPWTLPANVAIALNPNAIYVLTQNGFIVAKELHQKLLDANIVDASIVKEIKAKELENLDAINPLNSRNSRIILGDHVSLDDGTGAVHTAPGHGEEDYYVSLKYNLEILMPVDDRGCYDEQIIHKNLLPREFLGQHIFKAQKEILSLLGDALLKHTIITHSYPHCWRSHEPVIYRATTQWFILMDKPFKNNKTLRQLALEAIDSTTFYPQIGRNRLASMIENRPDWCISRQRDWGVPIAFFKDKKTGENIFDENVLDFLQKRFEKEGCDIWWSDSIEDLLPQEWKAKAKDLEKGMHILDVWFESGSTWQAVLQNPLNNPKYNAGSYPADMYLEGSDQHRGWFQSSLLLSCAINGYAPFKSVLTHGFTVDEKGEKMSKSKGNVIAPETILKDQGSEILRLWVAMNDYHSDLRISNNIIKQVGEQYKKIRNTLRFLLANINDLKELCDFKDFNTIDLWILKTTKKVFEQVENHFNQYDFVKGMQILMHYISNELSGIYMDLCKDSLYCDKPSSKDSKASKTAMFVIAKNLSHLLAPILTYTIDEVIEFAPELFKQNINNVFDLQKIDLTQLDDFTLEIDFEDLLDLRSKFGEIIDNLKKEKVIKSSLEVVIYTQDLAFNLLDKWLIVSEILKEKPSDYLIKFNVNNKEYFLSKATKCKCPRCWRYLSQTEEALCKRCEDALKG</sequence>
<keyword evidence="11" id="KW-0479">Metal-binding</keyword>
<organism evidence="14 15">
    <name type="scientific">Helicobacter anseris</name>
    <dbReference type="NCBI Taxonomy" id="375926"/>
    <lineage>
        <taxon>Bacteria</taxon>
        <taxon>Pseudomonadati</taxon>
        <taxon>Campylobacterota</taxon>
        <taxon>Epsilonproteobacteria</taxon>
        <taxon>Campylobacterales</taxon>
        <taxon>Helicobacteraceae</taxon>
        <taxon>Helicobacter</taxon>
    </lineage>
</organism>
<dbReference type="InterPro" id="IPR002300">
    <property type="entry name" value="aa-tRNA-synth_Ia"/>
</dbReference>
<accession>A0A3D8J9N6</accession>
<dbReference type="InterPro" id="IPR033708">
    <property type="entry name" value="Anticodon_Ile_BEm"/>
</dbReference>
<dbReference type="HAMAP" id="MF_02002">
    <property type="entry name" value="Ile_tRNA_synth_type1"/>
    <property type="match status" value="1"/>
</dbReference>
<comment type="catalytic activity">
    <reaction evidence="10 11">
        <text>tRNA(Ile) + L-isoleucine + ATP = L-isoleucyl-tRNA(Ile) + AMP + diphosphate</text>
        <dbReference type="Rhea" id="RHEA:11060"/>
        <dbReference type="Rhea" id="RHEA-COMP:9666"/>
        <dbReference type="Rhea" id="RHEA-COMP:9695"/>
        <dbReference type="ChEBI" id="CHEBI:30616"/>
        <dbReference type="ChEBI" id="CHEBI:33019"/>
        <dbReference type="ChEBI" id="CHEBI:58045"/>
        <dbReference type="ChEBI" id="CHEBI:78442"/>
        <dbReference type="ChEBI" id="CHEBI:78528"/>
        <dbReference type="ChEBI" id="CHEBI:456215"/>
        <dbReference type="EC" id="6.1.1.5"/>
    </reaction>
</comment>
<dbReference type="CDD" id="cd00818">
    <property type="entry name" value="IleRS_core"/>
    <property type="match status" value="1"/>
</dbReference>
<dbReference type="OrthoDB" id="9810365at2"/>
<dbReference type="SUPFAM" id="SSF50677">
    <property type="entry name" value="ValRS/IleRS/LeuRS editing domain"/>
    <property type="match status" value="1"/>
</dbReference>
<dbReference type="CDD" id="cd07960">
    <property type="entry name" value="Anticodon_Ia_Ile_BEm"/>
    <property type="match status" value="1"/>
</dbReference>
<evidence type="ECO:0000259" key="13">
    <source>
        <dbReference type="Pfam" id="PF08264"/>
    </source>
</evidence>
<dbReference type="SUPFAM" id="SSF52374">
    <property type="entry name" value="Nucleotidylyl transferase"/>
    <property type="match status" value="1"/>
</dbReference>
<dbReference type="InterPro" id="IPR009080">
    <property type="entry name" value="tRNAsynth_Ia_anticodon-bd"/>
</dbReference>
<dbReference type="GO" id="GO:0008270">
    <property type="term" value="F:zinc ion binding"/>
    <property type="evidence" value="ECO:0007669"/>
    <property type="project" value="UniProtKB-UniRule"/>
</dbReference>
<evidence type="ECO:0000259" key="12">
    <source>
        <dbReference type="Pfam" id="PF00133"/>
    </source>
</evidence>
<dbReference type="GO" id="GO:0005829">
    <property type="term" value="C:cytosol"/>
    <property type="evidence" value="ECO:0007669"/>
    <property type="project" value="TreeGrafter"/>
</dbReference>
<dbReference type="GO" id="GO:0002161">
    <property type="term" value="F:aminoacyl-tRNA deacylase activity"/>
    <property type="evidence" value="ECO:0007669"/>
    <property type="project" value="InterPro"/>
</dbReference>
<evidence type="ECO:0000256" key="11">
    <source>
        <dbReference type="HAMAP-Rule" id="MF_02002"/>
    </source>
</evidence>
<keyword evidence="8 11" id="KW-0030">Aminoacyl-tRNA synthetase</keyword>
<dbReference type="InterPro" id="IPR023585">
    <property type="entry name" value="Ile-tRNA-ligase_type1"/>
</dbReference>
<dbReference type="Proteomes" id="UP000256695">
    <property type="component" value="Unassembled WGS sequence"/>
</dbReference>
<dbReference type="InterPro" id="IPR050081">
    <property type="entry name" value="Ile-tRNA_ligase"/>
</dbReference>
<keyword evidence="3 11" id="KW-0436">Ligase</keyword>
<evidence type="ECO:0000256" key="7">
    <source>
        <dbReference type="ARBA" id="ARBA00022917"/>
    </source>
</evidence>
<keyword evidence="4 11" id="KW-0547">Nucleotide-binding</keyword>
<evidence type="ECO:0000256" key="6">
    <source>
        <dbReference type="ARBA" id="ARBA00022840"/>
    </source>
</evidence>
<comment type="subcellular location">
    <subcellularLocation>
        <location evidence="11">Cytoplasm</location>
    </subcellularLocation>
</comment>
<reference evidence="14 15" key="1">
    <citation type="submission" date="2018-04" db="EMBL/GenBank/DDBJ databases">
        <title>Novel Campyloabacter and Helicobacter Species and Strains.</title>
        <authorList>
            <person name="Mannion A.J."/>
            <person name="Shen Z."/>
            <person name="Fox J.G."/>
        </authorList>
    </citation>
    <scope>NUCLEOTIDE SEQUENCE [LARGE SCALE GENOMIC DNA]</scope>
    <source>
        <strain evidence="14 15">MIT 04-9362</strain>
    </source>
</reference>
<dbReference type="InterPro" id="IPR013155">
    <property type="entry name" value="M/V/L/I-tRNA-synth_anticd-bd"/>
</dbReference>
<feature type="short sequence motif" description="'HIGH' region" evidence="11">
    <location>
        <begin position="58"/>
        <end position="68"/>
    </location>
</feature>
<proteinExistence type="inferred from homology"/>
<dbReference type="PANTHER" id="PTHR42765:SF1">
    <property type="entry name" value="ISOLEUCINE--TRNA LIGASE, MITOCHONDRIAL"/>
    <property type="match status" value="1"/>
</dbReference>
<feature type="binding site" evidence="11">
    <location>
        <position position="908"/>
    </location>
    <ligand>
        <name>Zn(2+)</name>
        <dbReference type="ChEBI" id="CHEBI:29105"/>
    </ligand>
</feature>
<dbReference type="InterPro" id="IPR014729">
    <property type="entry name" value="Rossmann-like_a/b/a_fold"/>
</dbReference>
<protein>
    <recommendedName>
        <fullName evidence="11">Isoleucine--tRNA ligase</fullName>
        <ecNumber evidence="11">6.1.1.5</ecNumber>
    </recommendedName>
    <alternativeName>
        <fullName evidence="11">Isoleucyl-tRNA synthetase</fullName>
        <shortName evidence="11">IleRS</shortName>
    </alternativeName>
</protein>
<evidence type="ECO:0000256" key="5">
    <source>
        <dbReference type="ARBA" id="ARBA00022833"/>
    </source>
</evidence>
<comment type="domain">
    <text evidence="11">IleRS has two distinct active sites: one for aminoacylation and one for editing. The misactivated valine is translocated from the active site to the editing site, which sterically excludes the correctly activated isoleucine. The single editing site contains two valyl binding pockets, one specific for each substrate (Val-AMP or Val-tRNA(Ile)).</text>
</comment>
<keyword evidence="2 11" id="KW-0963">Cytoplasm</keyword>
<comment type="subunit">
    <text evidence="11">Monomer.</text>
</comment>
<dbReference type="InterPro" id="IPR009008">
    <property type="entry name" value="Val/Leu/Ile-tRNA-synth_edit"/>
</dbReference>
<dbReference type="Gene3D" id="3.90.740.10">
    <property type="entry name" value="Valyl/Leucyl/Isoleucyl-tRNA synthetase, editing domain"/>
    <property type="match status" value="1"/>
</dbReference>
<evidence type="ECO:0000313" key="14">
    <source>
        <dbReference type="EMBL" id="RDU73601.1"/>
    </source>
</evidence>